<accession>A0A9N7Y5B1</accession>
<gene>
    <name evidence="1" type="ORF">PLEPLA_LOCUS6807</name>
</gene>
<sequence>MEEVSEEEEGCERGVPHSMCPWLFSAPALLRVEQVERGCNGRGGLSGSGSSCAWCRARFLGPALSFLSTSSRPPAYLAGSLAGQRSSLHPLMRLPPASVLPALFPVAIAACHVSAGSRCSALSFNKSSYVLEGRWRAGGDRKGIHL</sequence>
<dbReference type="AlphaFoldDB" id="A0A9N7Y5B1"/>
<evidence type="ECO:0000313" key="1">
    <source>
        <dbReference type="EMBL" id="CAB1418980.1"/>
    </source>
</evidence>
<reference evidence="1" key="1">
    <citation type="submission" date="2020-03" db="EMBL/GenBank/DDBJ databases">
        <authorList>
            <person name="Weist P."/>
        </authorList>
    </citation>
    <scope>NUCLEOTIDE SEQUENCE</scope>
</reference>
<name>A0A9N7Y5B1_PLEPL</name>
<protein>
    <submittedName>
        <fullName evidence="1">Uncharacterized protein</fullName>
    </submittedName>
</protein>
<keyword evidence="2" id="KW-1185">Reference proteome</keyword>
<dbReference type="EMBL" id="CADEAL010000356">
    <property type="protein sequence ID" value="CAB1418980.1"/>
    <property type="molecule type" value="Genomic_DNA"/>
</dbReference>
<comment type="caution">
    <text evidence="1">The sequence shown here is derived from an EMBL/GenBank/DDBJ whole genome shotgun (WGS) entry which is preliminary data.</text>
</comment>
<proteinExistence type="predicted"/>
<dbReference type="Proteomes" id="UP001153269">
    <property type="component" value="Unassembled WGS sequence"/>
</dbReference>
<organism evidence="1 2">
    <name type="scientific">Pleuronectes platessa</name>
    <name type="common">European plaice</name>
    <dbReference type="NCBI Taxonomy" id="8262"/>
    <lineage>
        <taxon>Eukaryota</taxon>
        <taxon>Metazoa</taxon>
        <taxon>Chordata</taxon>
        <taxon>Craniata</taxon>
        <taxon>Vertebrata</taxon>
        <taxon>Euteleostomi</taxon>
        <taxon>Actinopterygii</taxon>
        <taxon>Neopterygii</taxon>
        <taxon>Teleostei</taxon>
        <taxon>Neoteleostei</taxon>
        <taxon>Acanthomorphata</taxon>
        <taxon>Carangaria</taxon>
        <taxon>Pleuronectiformes</taxon>
        <taxon>Pleuronectoidei</taxon>
        <taxon>Pleuronectidae</taxon>
        <taxon>Pleuronectes</taxon>
    </lineage>
</organism>
<evidence type="ECO:0000313" key="2">
    <source>
        <dbReference type="Proteomes" id="UP001153269"/>
    </source>
</evidence>